<evidence type="ECO:0000313" key="14">
    <source>
        <dbReference type="EMBL" id="KAF8724602.1"/>
    </source>
</evidence>
<evidence type="ECO:0000259" key="13">
    <source>
        <dbReference type="PROSITE" id="PS51081"/>
    </source>
</evidence>
<comment type="function">
    <text evidence="10">E3 ubiquitin-protein ligase that mediates ubiquitination and subsequent proteasomal degradation of target proteins. E3 ubiquitin ligases accept ubiquitin from an E2 ubiquitin-conjugating enzyme in the form of a thioester and then directly transfers the ubiquitin to targeted substrates. It probably triggers the ubiquitin-mediated degradation of different substrates.</text>
</comment>
<comment type="catalytic activity">
    <reaction evidence="1">
        <text>S-ubiquitinyl-[E2 ubiquitin-conjugating enzyme]-L-cysteine + [acceptor protein]-L-lysine = [E2 ubiquitin-conjugating enzyme]-L-cysteine + N(6)-ubiquitinyl-[acceptor protein]-L-lysine.</text>
        <dbReference type="EC" id="2.3.2.27"/>
    </reaction>
</comment>
<dbReference type="GO" id="GO:0008270">
    <property type="term" value="F:zinc ion binding"/>
    <property type="evidence" value="ECO:0007669"/>
    <property type="project" value="UniProtKB-KW"/>
</dbReference>
<keyword evidence="7 11" id="KW-0863">Zinc-finger</keyword>
<reference evidence="14" key="1">
    <citation type="submission" date="2020-07" db="EMBL/GenBank/DDBJ databases">
        <title>Genome sequence and genetic diversity analysis of an under-domesticated orphan crop, white fonio (Digitaria exilis).</title>
        <authorList>
            <person name="Bennetzen J.L."/>
            <person name="Chen S."/>
            <person name="Ma X."/>
            <person name="Wang X."/>
            <person name="Yssel A.E.J."/>
            <person name="Chaluvadi S.R."/>
            <person name="Johnson M."/>
            <person name="Gangashetty P."/>
            <person name="Hamidou F."/>
            <person name="Sanogo M.D."/>
            <person name="Zwaenepoel A."/>
            <person name="Wallace J."/>
            <person name="Van De Peer Y."/>
            <person name="Van Deynze A."/>
        </authorList>
    </citation>
    <scope>NUCLEOTIDE SEQUENCE</scope>
    <source>
        <tissue evidence="14">Leaves</tissue>
    </source>
</reference>
<comment type="similarity">
    <text evidence="3">Belongs to the SINA (Seven in absentia) family.</text>
</comment>
<keyword evidence="15" id="KW-1185">Reference proteome</keyword>
<dbReference type="InterPro" id="IPR013010">
    <property type="entry name" value="Znf_SIAH"/>
</dbReference>
<dbReference type="PANTHER" id="PTHR46632:SF18">
    <property type="entry name" value="OS01G0122200 PROTEIN"/>
    <property type="match status" value="1"/>
</dbReference>
<dbReference type="Proteomes" id="UP000636709">
    <property type="component" value="Unassembled WGS sequence"/>
</dbReference>
<evidence type="ECO:0000256" key="11">
    <source>
        <dbReference type="PROSITE-ProRule" id="PRU00455"/>
    </source>
</evidence>
<name>A0A835F0K3_9POAL</name>
<dbReference type="EC" id="2.3.2.27" evidence="4"/>
<dbReference type="EMBL" id="JACEFO010001661">
    <property type="protein sequence ID" value="KAF8724602.1"/>
    <property type="molecule type" value="Genomic_DNA"/>
</dbReference>
<evidence type="ECO:0000313" key="15">
    <source>
        <dbReference type="Proteomes" id="UP000636709"/>
    </source>
</evidence>
<dbReference type="InterPro" id="IPR049548">
    <property type="entry name" value="Sina-like_RING"/>
</dbReference>
<keyword evidence="6" id="KW-0479">Metal-binding</keyword>
<feature type="domain" description="SIAH-type" evidence="13">
    <location>
        <begin position="486"/>
        <end position="546"/>
    </location>
</feature>
<dbReference type="UniPathway" id="UPA00143"/>
<dbReference type="InterPro" id="IPR013083">
    <property type="entry name" value="Znf_RING/FYVE/PHD"/>
</dbReference>
<dbReference type="Pfam" id="PF21362">
    <property type="entry name" value="Sina_RING"/>
    <property type="match status" value="1"/>
</dbReference>
<evidence type="ECO:0000256" key="2">
    <source>
        <dbReference type="ARBA" id="ARBA00004906"/>
    </source>
</evidence>
<feature type="domain" description="SIAH-type" evidence="13">
    <location>
        <begin position="117"/>
        <end position="176"/>
    </location>
</feature>
<accession>A0A835F0K3</accession>
<dbReference type="GO" id="GO:0061630">
    <property type="term" value="F:ubiquitin protein ligase activity"/>
    <property type="evidence" value="ECO:0007669"/>
    <property type="project" value="UniProtKB-EC"/>
</dbReference>
<dbReference type="PROSITE" id="PS51081">
    <property type="entry name" value="ZF_SIAH"/>
    <property type="match status" value="2"/>
</dbReference>
<gene>
    <name evidence="14" type="ORF">HU200_020869</name>
</gene>
<proteinExistence type="inferred from homology"/>
<evidence type="ECO:0000256" key="5">
    <source>
        <dbReference type="ARBA" id="ARBA00022679"/>
    </source>
</evidence>
<evidence type="ECO:0000256" key="4">
    <source>
        <dbReference type="ARBA" id="ARBA00012483"/>
    </source>
</evidence>
<keyword evidence="5" id="KW-0808">Transferase</keyword>
<dbReference type="Pfam" id="PF21361">
    <property type="entry name" value="Sina_ZnF"/>
    <property type="match status" value="1"/>
</dbReference>
<evidence type="ECO:0000256" key="6">
    <source>
        <dbReference type="ARBA" id="ARBA00022723"/>
    </source>
</evidence>
<dbReference type="Gene3D" id="3.30.40.10">
    <property type="entry name" value="Zinc/RING finger domain, C3HC4 (zinc finger)"/>
    <property type="match status" value="2"/>
</dbReference>
<feature type="region of interest" description="Disordered" evidence="12">
    <location>
        <begin position="1"/>
        <end position="21"/>
    </location>
</feature>
<evidence type="ECO:0000256" key="9">
    <source>
        <dbReference type="ARBA" id="ARBA00022833"/>
    </source>
</evidence>
<evidence type="ECO:0000256" key="1">
    <source>
        <dbReference type="ARBA" id="ARBA00000900"/>
    </source>
</evidence>
<feature type="compositionally biased region" description="Low complexity" evidence="12">
    <location>
        <begin position="341"/>
        <end position="351"/>
    </location>
</feature>
<feature type="region of interest" description="Disordered" evidence="12">
    <location>
        <begin position="341"/>
        <end position="362"/>
    </location>
</feature>
<dbReference type="InterPro" id="IPR044286">
    <property type="entry name" value="SINL_plant"/>
</dbReference>
<keyword evidence="8" id="KW-0833">Ubl conjugation pathway</keyword>
<dbReference type="SUPFAM" id="SSF49599">
    <property type="entry name" value="TRAF domain-like"/>
    <property type="match status" value="2"/>
</dbReference>
<dbReference type="OrthoDB" id="4788989at2759"/>
<evidence type="ECO:0000256" key="10">
    <source>
        <dbReference type="ARBA" id="ARBA00024004"/>
    </source>
</evidence>
<evidence type="ECO:0000256" key="8">
    <source>
        <dbReference type="ARBA" id="ARBA00022786"/>
    </source>
</evidence>
<evidence type="ECO:0000256" key="3">
    <source>
        <dbReference type="ARBA" id="ARBA00009119"/>
    </source>
</evidence>
<dbReference type="GO" id="GO:0016567">
    <property type="term" value="P:protein ubiquitination"/>
    <property type="evidence" value="ECO:0007669"/>
    <property type="project" value="UniProtKB-UniPathway"/>
</dbReference>
<protein>
    <recommendedName>
        <fullName evidence="4">RING-type E3 ubiquitin transferase</fullName>
        <ecNumber evidence="4">2.3.2.27</ecNumber>
    </recommendedName>
</protein>
<evidence type="ECO:0000256" key="7">
    <source>
        <dbReference type="ARBA" id="ARBA00022771"/>
    </source>
</evidence>
<evidence type="ECO:0000256" key="12">
    <source>
        <dbReference type="SAM" id="MobiDB-lite"/>
    </source>
</evidence>
<comment type="pathway">
    <text evidence="2">Protein modification; protein ubiquitination.</text>
</comment>
<comment type="caution">
    <text evidence="14">The sequence shown here is derived from an EMBL/GenBank/DDBJ whole genome shotgun (WGS) entry which is preliminary data.</text>
</comment>
<sequence>MGKTTQQQSRSKKLRVESPMAMTEEEILKEDEDTGADALVAVEGAAAGVEIMVRIAKARLHCPICMLPLKPPIFQCAVGHLACGVCRELPGDGRCFTCGHTGGAYARSTPLEAVVRATRIQCPYDAYGCRSYVTYYHAGEHQRGCPHAPCLCTEPGCGGFAGPPAALRGHLRDAHSWPVDAIRYGTALQLRVPEADPAQHRRLLVAADEDEEGDGAVFLLAVGAFGDAPLRLVSLVCARPGGAAAVGPRYSCWMRAAGPGDVGTGRDAESAAVELAVPSSAAPGEASMEEAATLVVPRRMLHGAPEEKEMHLHRQDHLAGVRFSPRLPLDCLLSALTSKSASSSRCPSSSLPTPPPATSTTPLLSAYAASLPPMGEKRPRHELIARCGVKRMEQVQVFAPRGHAETSAAASQHRAEKIIVSVDADLLQCCVCSGPLTTPLFQCTKGHISCSECCTDGGMNDECECLMCREPETATRCRAMERVLAGVSMQCAFRQHGCAETIPYASKQLHEASCGYAPVHCPLPGCVGYAGNARSSLSDHVMVDHQDVHHTRVRPGCLTPLRMRAFEQARVLLLGHGHRLAEFLLVVGRDVPSGRSLSLVGLMGEEFEDCKYRIEVVGKNGVLALSGQATRVQRLAGPYQASAFLFVPDAVWDSFQLDIPVFIHLK</sequence>
<keyword evidence="9" id="KW-0862">Zinc</keyword>
<organism evidence="14 15">
    <name type="scientific">Digitaria exilis</name>
    <dbReference type="NCBI Taxonomy" id="1010633"/>
    <lineage>
        <taxon>Eukaryota</taxon>
        <taxon>Viridiplantae</taxon>
        <taxon>Streptophyta</taxon>
        <taxon>Embryophyta</taxon>
        <taxon>Tracheophyta</taxon>
        <taxon>Spermatophyta</taxon>
        <taxon>Magnoliopsida</taxon>
        <taxon>Liliopsida</taxon>
        <taxon>Poales</taxon>
        <taxon>Poaceae</taxon>
        <taxon>PACMAD clade</taxon>
        <taxon>Panicoideae</taxon>
        <taxon>Panicodae</taxon>
        <taxon>Paniceae</taxon>
        <taxon>Anthephorinae</taxon>
        <taxon>Digitaria</taxon>
    </lineage>
</organism>
<dbReference type="AlphaFoldDB" id="A0A835F0K3"/>
<dbReference type="PANTHER" id="PTHR46632">
    <property type="entry name" value="E3 UBIQUITIN-PROTEIN LIGASE SINA-LIKE 4"/>
    <property type="match status" value="1"/>
</dbReference>